<dbReference type="AlphaFoldDB" id="A0A2S9WSS2"/>
<evidence type="ECO:0000313" key="1">
    <source>
        <dbReference type="EMBL" id="PRP66513.1"/>
    </source>
</evidence>
<dbReference type="EMBL" id="MQUC01000003">
    <property type="protein sequence ID" value="PRP66513.1"/>
    <property type="molecule type" value="Genomic_DNA"/>
</dbReference>
<dbReference type="RefSeq" id="WP_105982338.1">
    <property type="nucleotide sequence ID" value="NZ_MQUC01000003.1"/>
</dbReference>
<organism evidence="1 2">
    <name type="scientific">Nonlabens agnitus</name>
    <dbReference type="NCBI Taxonomy" id="870484"/>
    <lineage>
        <taxon>Bacteria</taxon>
        <taxon>Pseudomonadati</taxon>
        <taxon>Bacteroidota</taxon>
        <taxon>Flavobacteriia</taxon>
        <taxon>Flavobacteriales</taxon>
        <taxon>Flavobacteriaceae</taxon>
        <taxon>Nonlabens</taxon>
    </lineage>
</organism>
<reference evidence="1 2" key="1">
    <citation type="submission" date="2016-11" db="EMBL/GenBank/DDBJ databases">
        <title>Trade-off between light-utilization and light-protection in marine flavobacteria.</title>
        <authorList>
            <person name="Kumagai Y."/>
        </authorList>
    </citation>
    <scope>NUCLEOTIDE SEQUENCE [LARGE SCALE GENOMIC DNA]</scope>
    <source>
        <strain evidence="1 2">JCM 17109</strain>
    </source>
</reference>
<gene>
    <name evidence="1" type="ORF">BST86_05085</name>
</gene>
<dbReference type="Proteomes" id="UP000239532">
    <property type="component" value="Unassembled WGS sequence"/>
</dbReference>
<proteinExistence type="predicted"/>
<keyword evidence="2" id="KW-1185">Reference proteome</keyword>
<accession>A0A2S9WSS2</accession>
<sequence length="148" mass="16754">MAFTEFLSMKNNIASTLFFMVLMLATMSCKNDKDSSADDVVEVLDCSSVKTGKFKYANPAYGEWIIDRNETTSVEISKTDDLKIYSDVVWITDCEYELHITDTDNLDNMAVVSSVLRVVITDVMDYGYKCISYTPDGPEEFEMIRIDG</sequence>
<evidence type="ECO:0008006" key="3">
    <source>
        <dbReference type="Google" id="ProtNLM"/>
    </source>
</evidence>
<name>A0A2S9WSS2_9FLAO</name>
<protein>
    <recommendedName>
        <fullName evidence="3">Lipocalin-like domain-containing protein</fullName>
    </recommendedName>
</protein>
<evidence type="ECO:0000313" key="2">
    <source>
        <dbReference type="Proteomes" id="UP000239532"/>
    </source>
</evidence>
<comment type="caution">
    <text evidence="1">The sequence shown here is derived from an EMBL/GenBank/DDBJ whole genome shotgun (WGS) entry which is preliminary data.</text>
</comment>